<feature type="chain" id="PRO_5025521904" description="Thaumatin" evidence="1">
    <location>
        <begin position="19"/>
        <end position="200"/>
    </location>
</feature>
<dbReference type="Proteomes" id="UP000799767">
    <property type="component" value="Unassembled WGS sequence"/>
</dbReference>
<accession>A0A6A6PFD5</accession>
<proteinExistence type="predicted"/>
<dbReference type="AlphaFoldDB" id="A0A6A6PFD5"/>
<keyword evidence="3" id="KW-1185">Reference proteome</keyword>
<dbReference type="SUPFAM" id="SSF49870">
    <property type="entry name" value="Osmotin, thaumatin-like protein"/>
    <property type="match status" value="1"/>
</dbReference>
<evidence type="ECO:0008006" key="4">
    <source>
        <dbReference type="Google" id="ProtNLM"/>
    </source>
</evidence>
<dbReference type="InterPro" id="IPR037176">
    <property type="entry name" value="Osmotin/thaumatin-like_sf"/>
</dbReference>
<gene>
    <name evidence="2" type="ORF">BDY17DRAFT_57274</name>
</gene>
<reference evidence="2" key="1">
    <citation type="journal article" date="2020" name="Stud. Mycol.">
        <title>101 Dothideomycetes genomes: a test case for predicting lifestyles and emergence of pathogens.</title>
        <authorList>
            <person name="Haridas S."/>
            <person name="Albert R."/>
            <person name="Binder M."/>
            <person name="Bloem J."/>
            <person name="Labutti K."/>
            <person name="Salamov A."/>
            <person name="Andreopoulos B."/>
            <person name="Baker S."/>
            <person name="Barry K."/>
            <person name="Bills G."/>
            <person name="Bluhm B."/>
            <person name="Cannon C."/>
            <person name="Castanera R."/>
            <person name="Culley D."/>
            <person name="Daum C."/>
            <person name="Ezra D."/>
            <person name="Gonzalez J."/>
            <person name="Henrissat B."/>
            <person name="Kuo A."/>
            <person name="Liang C."/>
            <person name="Lipzen A."/>
            <person name="Lutzoni F."/>
            <person name="Magnuson J."/>
            <person name="Mondo S."/>
            <person name="Nolan M."/>
            <person name="Ohm R."/>
            <person name="Pangilinan J."/>
            <person name="Park H.-J."/>
            <person name="Ramirez L."/>
            <person name="Alfaro M."/>
            <person name="Sun H."/>
            <person name="Tritt A."/>
            <person name="Yoshinaga Y."/>
            <person name="Zwiers L.-H."/>
            <person name="Turgeon B."/>
            <person name="Goodwin S."/>
            <person name="Spatafora J."/>
            <person name="Crous P."/>
            <person name="Grigoriev I."/>
        </authorList>
    </citation>
    <scope>NUCLEOTIDE SEQUENCE</scope>
    <source>
        <strain evidence="2">CBS 113389</strain>
    </source>
</reference>
<evidence type="ECO:0000313" key="2">
    <source>
        <dbReference type="EMBL" id="KAF2478698.1"/>
    </source>
</evidence>
<keyword evidence="1" id="KW-0732">Signal</keyword>
<evidence type="ECO:0000313" key="3">
    <source>
        <dbReference type="Proteomes" id="UP000799767"/>
    </source>
</evidence>
<feature type="signal peptide" evidence="1">
    <location>
        <begin position="1"/>
        <end position="18"/>
    </location>
</feature>
<name>A0A6A6PFD5_9PEZI</name>
<dbReference type="GeneID" id="54479517"/>
<dbReference type="OrthoDB" id="3838727at2759"/>
<protein>
    <recommendedName>
        <fullName evidence="4">Thaumatin</fullName>
    </recommendedName>
</protein>
<sequence length="200" mass="21100">MLFTDLSIAALLASTAAAVPFAGHDHSHRHLHRKQSNGNTFNINVVNSCSSSRSVGLFQITSAFQMLSMSTPVTLQPGENTTVAAPYQLAGMRLSGTADQGTAAQWLPQALFEFGYSAWGSVEGTAYDLSLMTGTTDGMSVVPANSNCESKSCSSPLDCPVSQAWTNPNQDAIGSPADTTCYYGLTDFDVVFCPSSSSSY</sequence>
<evidence type="ECO:0000256" key="1">
    <source>
        <dbReference type="SAM" id="SignalP"/>
    </source>
</evidence>
<dbReference type="EMBL" id="MU001643">
    <property type="protein sequence ID" value="KAF2478698.1"/>
    <property type="molecule type" value="Genomic_DNA"/>
</dbReference>
<dbReference type="Gene3D" id="2.60.110.10">
    <property type="entry name" value="Thaumatin"/>
    <property type="match status" value="1"/>
</dbReference>
<organism evidence="2 3">
    <name type="scientific">Neohortaea acidophila</name>
    <dbReference type="NCBI Taxonomy" id="245834"/>
    <lineage>
        <taxon>Eukaryota</taxon>
        <taxon>Fungi</taxon>
        <taxon>Dikarya</taxon>
        <taxon>Ascomycota</taxon>
        <taxon>Pezizomycotina</taxon>
        <taxon>Dothideomycetes</taxon>
        <taxon>Dothideomycetidae</taxon>
        <taxon>Mycosphaerellales</taxon>
        <taxon>Teratosphaeriaceae</taxon>
        <taxon>Neohortaea</taxon>
    </lineage>
</organism>
<dbReference type="RefSeq" id="XP_033585268.1">
    <property type="nucleotide sequence ID" value="XM_033738515.1"/>
</dbReference>